<dbReference type="AlphaFoldDB" id="A0A9P5Z1K9"/>
<dbReference type="Gene3D" id="3.40.50.300">
    <property type="entry name" value="P-loop containing nucleotide triphosphate hydrolases"/>
    <property type="match status" value="1"/>
</dbReference>
<evidence type="ECO:0000313" key="10">
    <source>
        <dbReference type="EMBL" id="KAF9479023.1"/>
    </source>
</evidence>
<evidence type="ECO:0000256" key="5">
    <source>
        <dbReference type="ARBA" id="ARBA00022741"/>
    </source>
</evidence>
<dbReference type="PANTHER" id="PTHR43442">
    <property type="entry name" value="GLUCONOKINASE-RELATED"/>
    <property type="match status" value="1"/>
</dbReference>
<evidence type="ECO:0000256" key="7">
    <source>
        <dbReference type="ARBA" id="ARBA00022840"/>
    </source>
</evidence>
<evidence type="ECO:0000256" key="4">
    <source>
        <dbReference type="ARBA" id="ARBA00022679"/>
    </source>
</evidence>
<comment type="catalytic activity">
    <reaction evidence="8 9">
        <text>D-gluconate + ATP = 6-phospho-D-gluconate + ADP + H(+)</text>
        <dbReference type="Rhea" id="RHEA:19433"/>
        <dbReference type="ChEBI" id="CHEBI:15378"/>
        <dbReference type="ChEBI" id="CHEBI:18391"/>
        <dbReference type="ChEBI" id="CHEBI:30616"/>
        <dbReference type="ChEBI" id="CHEBI:58759"/>
        <dbReference type="ChEBI" id="CHEBI:456216"/>
        <dbReference type="EC" id="2.7.1.12"/>
    </reaction>
</comment>
<dbReference type="Pfam" id="PF13238">
    <property type="entry name" value="AAA_18"/>
    <property type="match status" value="1"/>
</dbReference>
<comment type="caution">
    <text evidence="10">The sequence shown here is derived from an EMBL/GenBank/DDBJ whole genome shotgun (WGS) entry which is preliminary data.</text>
</comment>
<keyword evidence="5 9" id="KW-0547">Nucleotide-binding</keyword>
<evidence type="ECO:0000256" key="2">
    <source>
        <dbReference type="ARBA" id="ARBA00008420"/>
    </source>
</evidence>
<keyword evidence="4 9" id="KW-0808">Transferase</keyword>
<comment type="pathway">
    <text evidence="1 9">Carbohydrate acid metabolism; D-gluconate degradation.</text>
</comment>
<keyword evidence="11" id="KW-1185">Reference proteome</keyword>
<dbReference type="Proteomes" id="UP000807469">
    <property type="component" value="Unassembled WGS sequence"/>
</dbReference>
<dbReference type="GO" id="GO:0046316">
    <property type="term" value="F:gluconokinase activity"/>
    <property type="evidence" value="ECO:0007669"/>
    <property type="project" value="UniProtKB-EC"/>
</dbReference>
<dbReference type="NCBIfam" id="TIGR01313">
    <property type="entry name" value="therm_gnt_kin"/>
    <property type="match status" value="1"/>
</dbReference>
<evidence type="ECO:0000256" key="3">
    <source>
        <dbReference type="ARBA" id="ARBA00012054"/>
    </source>
</evidence>
<keyword evidence="7 9" id="KW-0067">ATP-binding</keyword>
<evidence type="ECO:0000256" key="9">
    <source>
        <dbReference type="RuleBase" id="RU363066"/>
    </source>
</evidence>
<evidence type="ECO:0000313" key="11">
    <source>
        <dbReference type="Proteomes" id="UP000807469"/>
    </source>
</evidence>
<dbReference type="GO" id="GO:0005737">
    <property type="term" value="C:cytoplasm"/>
    <property type="evidence" value="ECO:0007669"/>
    <property type="project" value="TreeGrafter"/>
</dbReference>
<gene>
    <name evidence="10" type="ORF">BDN70DRAFT_879180</name>
</gene>
<dbReference type="CDD" id="cd02021">
    <property type="entry name" value="GntK"/>
    <property type="match status" value="1"/>
</dbReference>
<evidence type="ECO:0000256" key="6">
    <source>
        <dbReference type="ARBA" id="ARBA00022777"/>
    </source>
</evidence>
<dbReference type="GO" id="GO:0005524">
    <property type="term" value="F:ATP binding"/>
    <property type="evidence" value="ECO:0007669"/>
    <property type="project" value="UniProtKB-KW"/>
</dbReference>
<dbReference type="GO" id="GO:0005975">
    <property type="term" value="P:carbohydrate metabolic process"/>
    <property type="evidence" value="ECO:0007669"/>
    <property type="project" value="InterPro"/>
</dbReference>
<sequence length="246" mass="26833">MSGSDPIGDEGLTESGAAFIVVMGVSGTGKSTLGTELARALKMPYVEGDDLHPQANVDKMAAGTPLDDADREPWLELIRTTAEKKVVEEQAAYYAGKRAHHSAPRCHGVVITCSALKKYYRDILRGILKPASKDAQTLPSHLEAPSPVALPTYFVFIDGSRELLMERMKKRTGHFMKASMLDSQLSTLESPVGEDGVVVVSIQDLTHSTRDQIKMAMEGLVQVAYPQFSTYVKKLIEEEEGRDGGH</sequence>
<accession>A0A9P5Z1K9</accession>
<dbReference type="PANTHER" id="PTHR43442:SF3">
    <property type="entry name" value="GLUCONOKINASE-RELATED"/>
    <property type="match status" value="1"/>
</dbReference>
<organism evidence="10 11">
    <name type="scientific">Pholiota conissans</name>
    <dbReference type="NCBI Taxonomy" id="109636"/>
    <lineage>
        <taxon>Eukaryota</taxon>
        <taxon>Fungi</taxon>
        <taxon>Dikarya</taxon>
        <taxon>Basidiomycota</taxon>
        <taxon>Agaricomycotina</taxon>
        <taxon>Agaricomycetes</taxon>
        <taxon>Agaricomycetidae</taxon>
        <taxon>Agaricales</taxon>
        <taxon>Agaricineae</taxon>
        <taxon>Strophariaceae</taxon>
        <taxon>Pholiota</taxon>
    </lineage>
</organism>
<comment type="similarity">
    <text evidence="2 9">Belongs to the gluconokinase GntK/GntV family.</text>
</comment>
<dbReference type="OrthoDB" id="275177at2759"/>
<proteinExistence type="inferred from homology"/>
<dbReference type="SUPFAM" id="SSF52540">
    <property type="entry name" value="P-loop containing nucleoside triphosphate hydrolases"/>
    <property type="match status" value="1"/>
</dbReference>
<evidence type="ECO:0000256" key="8">
    <source>
        <dbReference type="ARBA" id="ARBA00048090"/>
    </source>
</evidence>
<reference evidence="10" key="1">
    <citation type="submission" date="2020-11" db="EMBL/GenBank/DDBJ databases">
        <authorList>
            <consortium name="DOE Joint Genome Institute"/>
            <person name="Ahrendt S."/>
            <person name="Riley R."/>
            <person name="Andreopoulos W."/>
            <person name="Labutti K."/>
            <person name="Pangilinan J."/>
            <person name="Ruiz-Duenas F.J."/>
            <person name="Barrasa J.M."/>
            <person name="Sanchez-Garcia M."/>
            <person name="Camarero S."/>
            <person name="Miyauchi S."/>
            <person name="Serrano A."/>
            <person name="Linde D."/>
            <person name="Babiker R."/>
            <person name="Drula E."/>
            <person name="Ayuso-Fernandez I."/>
            <person name="Pacheco R."/>
            <person name="Padilla G."/>
            <person name="Ferreira P."/>
            <person name="Barriuso J."/>
            <person name="Kellner H."/>
            <person name="Castanera R."/>
            <person name="Alfaro M."/>
            <person name="Ramirez L."/>
            <person name="Pisabarro A.G."/>
            <person name="Kuo A."/>
            <person name="Tritt A."/>
            <person name="Lipzen A."/>
            <person name="He G."/>
            <person name="Yan M."/>
            <person name="Ng V."/>
            <person name="Cullen D."/>
            <person name="Martin F."/>
            <person name="Rosso M.-N."/>
            <person name="Henrissat B."/>
            <person name="Hibbett D."/>
            <person name="Martinez A.T."/>
            <person name="Grigoriev I.V."/>
        </authorList>
    </citation>
    <scope>NUCLEOTIDE SEQUENCE</scope>
    <source>
        <strain evidence="10">CIRM-BRFM 674</strain>
    </source>
</reference>
<dbReference type="InterPro" id="IPR006001">
    <property type="entry name" value="Therm_gnt_kin"/>
</dbReference>
<dbReference type="InterPro" id="IPR027417">
    <property type="entry name" value="P-loop_NTPase"/>
</dbReference>
<dbReference type="EMBL" id="MU155221">
    <property type="protein sequence ID" value="KAF9479023.1"/>
    <property type="molecule type" value="Genomic_DNA"/>
</dbReference>
<name>A0A9P5Z1K9_9AGAR</name>
<keyword evidence="6 9" id="KW-0418">Kinase</keyword>
<dbReference type="EC" id="2.7.1.12" evidence="3 9"/>
<evidence type="ECO:0000256" key="1">
    <source>
        <dbReference type="ARBA" id="ARBA00004875"/>
    </source>
</evidence>
<protein>
    <recommendedName>
        <fullName evidence="3 9">Gluconokinase</fullName>
        <ecNumber evidence="3 9">2.7.1.12</ecNumber>
    </recommendedName>
</protein>